<dbReference type="InterPro" id="IPR006571">
    <property type="entry name" value="TLDc_dom"/>
</dbReference>
<dbReference type="Proteomes" id="UP000288805">
    <property type="component" value="Unassembled WGS sequence"/>
</dbReference>
<dbReference type="PANTHER" id="PTHR23354:SF74">
    <property type="entry name" value="TLD-DOMAIN CONTAINING NUCLEOLAR PROTEIN"/>
    <property type="match status" value="1"/>
</dbReference>
<sequence>MRCTLGTDPVSVIMDLARGCGTDQFVVQWCFHSWIFQSILESMHICANRYFYLCLNDLLALGGGGNFALCLDEDLLSGTSGPCETFGNLCLAHNPEFELKM</sequence>
<evidence type="ECO:0000313" key="3">
    <source>
        <dbReference type="Proteomes" id="UP000288805"/>
    </source>
</evidence>
<dbReference type="EMBL" id="QGNW01002325">
    <property type="protein sequence ID" value="RVW20965.1"/>
    <property type="molecule type" value="Genomic_DNA"/>
</dbReference>
<dbReference type="AlphaFoldDB" id="A0A438CCJ4"/>
<feature type="domain" description="TLDc" evidence="1">
    <location>
        <begin position="47"/>
        <end position="99"/>
    </location>
</feature>
<comment type="caution">
    <text evidence="2">The sequence shown here is derived from an EMBL/GenBank/DDBJ whole genome shotgun (WGS) entry which is preliminary data.</text>
</comment>
<accession>A0A438CCJ4</accession>
<gene>
    <name evidence="2" type="ORF">CK203_107831</name>
</gene>
<reference evidence="2 3" key="1">
    <citation type="journal article" date="2018" name="PLoS Genet.">
        <title>Population sequencing reveals clonal diversity and ancestral inbreeding in the grapevine cultivar Chardonnay.</title>
        <authorList>
            <person name="Roach M.J."/>
            <person name="Johnson D.L."/>
            <person name="Bohlmann J."/>
            <person name="van Vuuren H.J."/>
            <person name="Jones S.J."/>
            <person name="Pretorius I.S."/>
            <person name="Schmidt S.A."/>
            <person name="Borneman A.R."/>
        </authorList>
    </citation>
    <scope>NUCLEOTIDE SEQUENCE [LARGE SCALE GENOMIC DNA]</scope>
    <source>
        <strain evidence="3">cv. Chardonnay</strain>
        <tissue evidence="2">Leaf</tissue>
    </source>
</reference>
<dbReference type="Pfam" id="PF07534">
    <property type="entry name" value="TLD"/>
    <property type="match status" value="1"/>
</dbReference>
<protein>
    <recommendedName>
        <fullName evidence="1">TLDc domain-containing protein</fullName>
    </recommendedName>
</protein>
<evidence type="ECO:0000259" key="1">
    <source>
        <dbReference type="Pfam" id="PF07534"/>
    </source>
</evidence>
<evidence type="ECO:0000313" key="2">
    <source>
        <dbReference type="EMBL" id="RVW20965.1"/>
    </source>
</evidence>
<organism evidence="2 3">
    <name type="scientific">Vitis vinifera</name>
    <name type="common">Grape</name>
    <dbReference type="NCBI Taxonomy" id="29760"/>
    <lineage>
        <taxon>Eukaryota</taxon>
        <taxon>Viridiplantae</taxon>
        <taxon>Streptophyta</taxon>
        <taxon>Embryophyta</taxon>
        <taxon>Tracheophyta</taxon>
        <taxon>Spermatophyta</taxon>
        <taxon>Magnoliopsida</taxon>
        <taxon>eudicotyledons</taxon>
        <taxon>Gunneridae</taxon>
        <taxon>Pentapetalae</taxon>
        <taxon>rosids</taxon>
        <taxon>Vitales</taxon>
        <taxon>Vitaceae</taxon>
        <taxon>Viteae</taxon>
        <taxon>Vitis</taxon>
    </lineage>
</organism>
<name>A0A438CCJ4_VITVI</name>
<dbReference type="PANTHER" id="PTHR23354">
    <property type="entry name" value="NUCLEOLAR PROTEIN 7/ESTROGEN RECEPTOR COACTIVATOR-RELATED"/>
    <property type="match status" value="1"/>
</dbReference>
<proteinExistence type="predicted"/>